<dbReference type="SUPFAM" id="SSF52402">
    <property type="entry name" value="Adenine nucleotide alpha hydrolases-like"/>
    <property type="match status" value="2"/>
</dbReference>
<comment type="similarity">
    <text evidence="1">Belongs to the universal stress protein A family.</text>
</comment>
<proteinExistence type="inferred from homology"/>
<evidence type="ECO:0000256" key="2">
    <source>
        <dbReference type="ARBA" id="ARBA00022741"/>
    </source>
</evidence>
<comment type="caution">
    <text evidence="5">The sequence shown here is derived from an EMBL/GenBank/DDBJ whole genome shotgun (WGS) entry which is preliminary data.</text>
</comment>
<dbReference type="CDD" id="cd00293">
    <property type="entry name" value="USP-like"/>
    <property type="match status" value="1"/>
</dbReference>
<accession>A0ABN2WYP7</accession>
<evidence type="ECO:0000259" key="4">
    <source>
        <dbReference type="Pfam" id="PF00582"/>
    </source>
</evidence>
<dbReference type="Gene3D" id="3.40.50.620">
    <property type="entry name" value="HUPs"/>
    <property type="match status" value="2"/>
</dbReference>
<dbReference type="InterPro" id="IPR014729">
    <property type="entry name" value="Rossmann-like_a/b/a_fold"/>
</dbReference>
<dbReference type="Pfam" id="PF00582">
    <property type="entry name" value="Usp"/>
    <property type="match status" value="2"/>
</dbReference>
<sequence>MTASAAQGEGRVVVAVDGSEAGTEAAALASREARLRGGTLHVVHVLAWPLMATARMPLPPPDSALHQQAELIVTDAVERATETEPELEVSWQVAIGQPLTELDAQAREADLLVLGSSGRGPLGAAAGSVAVHMSANAPCPVLVQRGRRAPEGPVLLAVDGSGDADAAAAFAFAEADLRGAPLLALHIASPLPGPAPAGMSAMDALVFEDYPRDPGREAAREKADLTVAAHREAYPDVRVTERTERARVRPALIDASEDAQLLVMGARGRGGFTGLLLGSVSQALLQHARCPLAVVRRDTAVVGAERLAA</sequence>
<dbReference type="PANTHER" id="PTHR46268">
    <property type="entry name" value="STRESS RESPONSE PROTEIN NHAX"/>
    <property type="match status" value="1"/>
</dbReference>
<protein>
    <submittedName>
        <fullName evidence="5">Universal stress protein</fullName>
    </submittedName>
</protein>
<feature type="domain" description="UspA" evidence="4">
    <location>
        <begin position="11"/>
        <end position="143"/>
    </location>
</feature>
<feature type="domain" description="UspA" evidence="4">
    <location>
        <begin position="153"/>
        <end position="296"/>
    </location>
</feature>
<evidence type="ECO:0000313" key="6">
    <source>
        <dbReference type="Proteomes" id="UP001500016"/>
    </source>
</evidence>
<evidence type="ECO:0000313" key="5">
    <source>
        <dbReference type="EMBL" id="GAA2101421.1"/>
    </source>
</evidence>
<dbReference type="PANTHER" id="PTHR46268:SF27">
    <property type="entry name" value="UNIVERSAL STRESS PROTEIN RV2623"/>
    <property type="match status" value="1"/>
</dbReference>
<organism evidence="5 6">
    <name type="scientific">Streptomyces albiaxialis</name>
    <dbReference type="NCBI Taxonomy" id="329523"/>
    <lineage>
        <taxon>Bacteria</taxon>
        <taxon>Bacillati</taxon>
        <taxon>Actinomycetota</taxon>
        <taxon>Actinomycetes</taxon>
        <taxon>Kitasatosporales</taxon>
        <taxon>Streptomycetaceae</taxon>
        <taxon>Streptomyces</taxon>
    </lineage>
</organism>
<keyword evidence="6" id="KW-1185">Reference proteome</keyword>
<dbReference type="InterPro" id="IPR006016">
    <property type="entry name" value="UspA"/>
</dbReference>
<reference evidence="5 6" key="1">
    <citation type="journal article" date="2019" name="Int. J. Syst. Evol. Microbiol.">
        <title>The Global Catalogue of Microorganisms (GCM) 10K type strain sequencing project: providing services to taxonomists for standard genome sequencing and annotation.</title>
        <authorList>
            <consortium name="The Broad Institute Genomics Platform"/>
            <consortium name="The Broad Institute Genome Sequencing Center for Infectious Disease"/>
            <person name="Wu L."/>
            <person name="Ma J."/>
        </authorList>
    </citation>
    <scope>NUCLEOTIDE SEQUENCE [LARGE SCALE GENOMIC DNA]</scope>
    <source>
        <strain evidence="5 6">JCM 15478</strain>
    </source>
</reference>
<name>A0ABN2WYP7_9ACTN</name>
<keyword evidence="3" id="KW-0067">ATP-binding</keyword>
<dbReference type="RefSeq" id="WP_344534811.1">
    <property type="nucleotide sequence ID" value="NZ_BAAAPE010000025.1"/>
</dbReference>
<keyword evidence="2" id="KW-0547">Nucleotide-binding</keyword>
<dbReference type="EMBL" id="BAAAPE010000025">
    <property type="protein sequence ID" value="GAA2101421.1"/>
    <property type="molecule type" value="Genomic_DNA"/>
</dbReference>
<dbReference type="InterPro" id="IPR006015">
    <property type="entry name" value="Universal_stress_UspA"/>
</dbReference>
<gene>
    <name evidence="5" type="ORF">GCM10009801_74700</name>
</gene>
<dbReference type="PRINTS" id="PR01438">
    <property type="entry name" value="UNVRSLSTRESS"/>
</dbReference>
<evidence type="ECO:0000256" key="1">
    <source>
        <dbReference type="ARBA" id="ARBA00008791"/>
    </source>
</evidence>
<dbReference type="Proteomes" id="UP001500016">
    <property type="component" value="Unassembled WGS sequence"/>
</dbReference>
<evidence type="ECO:0000256" key="3">
    <source>
        <dbReference type="ARBA" id="ARBA00022840"/>
    </source>
</evidence>